<gene>
    <name evidence="10" type="ORF">M427DRAFT_382848</name>
</gene>
<dbReference type="InterPro" id="IPR017441">
    <property type="entry name" value="Protein_kinase_ATP_BS"/>
</dbReference>
<dbReference type="PANTHER" id="PTHR22974">
    <property type="entry name" value="MIXED LINEAGE PROTEIN KINASE"/>
    <property type="match status" value="1"/>
</dbReference>
<dbReference type="EMBL" id="KQ965780">
    <property type="protein sequence ID" value="KXS13327.1"/>
    <property type="molecule type" value="Genomic_DNA"/>
</dbReference>
<dbReference type="SMART" id="SM00220">
    <property type="entry name" value="S_TKc"/>
    <property type="match status" value="1"/>
</dbReference>
<evidence type="ECO:0000256" key="3">
    <source>
        <dbReference type="ARBA" id="ARBA00022741"/>
    </source>
</evidence>
<dbReference type="PROSITE" id="PS00107">
    <property type="entry name" value="PROTEIN_KINASE_ATP"/>
    <property type="match status" value="1"/>
</dbReference>
<evidence type="ECO:0000256" key="4">
    <source>
        <dbReference type="ARBA" id="ARBA00022777"/>
    </source>
</evidence>
<keyword evidence="11" id="KW-1185">Reference proteome</keyword>
<keyword evidence="1 7" id="KW-0723">Serine/threonine-protein kinase</keyword>
<feature type="region of interest" description="Disordered" evidence="8">
    <location>
        <begin position="1"/>
        <end position="31"/>
    </location>
</feature>
<dbReference type="FunFam" id="1.10.510.10:FF:000698">
    <property type="entry name" value="Serine/threonine-protein kinase tousled-like 1"/>
    <property type="match status" value="1"/>
</dbReference>
<dbReference type="GO" id="GO:0007059">
    <property type="term" value="P:chromosome segregation"/>
    <property type="evidence" value="ECO:0007669"/>
    <property type="project" value="TreeGrafter"/>
</dbReference>
<dbReference type="Proteomes" id="UP000070544">
    <property type="component" value="Unassembled WGS sequence"/>
</dbReference>
<evidence type="ECO:0000259" key="9">
    <source>
        <dbReference type="PROSITE" id="PS50011"/>
    </source>
</evidence>
<dbReference type="Gene3D" id="1.10.510.10">
    <property type="entry name" value="Transferase(Phosphotransferase) domain 1"/>
    <property type="match status" value="1"/>
</dbReference>
<feature type="region of interest" description="Disordered" evidence="8">
    <location>
        <begin position="399"/>
        <end position="422"/>
    </location>
</feature>
<proteinExistence type="inferred from homology"/>
<dbReference type="InterPro" id="IPR011009">
    <property type="entry name" value="Kinase-like_dom_sf"/>
</dbReference>
<keyword evidence="5 6" id="KW-0067">ATP-binding</keyword>
<evidence type="ECO:0000256" key="2">
    <source>
        <dbReference type="ARBA" id="ARBA00022679"/>
    </source>
</evidence>
<evidence type="ECO:0000256" key="1">
    <source>
        <dbReference type="ARBA" id="ARBA00022527"/>
    </source>
</evidence>
<dbReference type="InterPro" id="IPR000719">
    <property type="entry name" value="Prot_kinase_dom"/>
</dbReference>
<dbReference type="PANTHER" id="PTHR22974:SF23">
    <property type="entry name" value="TOUSLED-LIKE KINASE, ISOFORM G"/>
    <property type="match status" value="1"/>
</dbReference>
<organism evidence="10 11">
    <name type="scientific">Gonapodya prolifera (strain JEL478)</name>
    <name type="common">Monoblepharis prolifera</name>
    <dbReference type="NCBI Taxonomy" id="1344416"/>
    <lineage>
        <taxon>Eukaryota</taxon>
        <taxon>Fungi</taxon>
        <taxon>Fungi incertae sedis</taxon>
        <taxon>Chytridiomycota</taxon>
        <taxon>Chytridiomycota incertae sedis</taxon>
        <taxon>Monoblepharidomycetes</taxon>
        <taxon>Monoblepharidales</taxon>
        <taxon>Gonapodyaceae</taxon>
        <taxon>Gonapodya</taxon>
    </lineage>
</organism>
<comment type="similarity">
    <text evidence="7">Belongs to the protein kinase superfamily.</text>
</comment>
<feature type="binding site" evidence="6">
    <location>
        <position position="130"/>
    </location>
    <ligand>
        <name>ATP</name>
        <dbReference type="ChEBI" id="CHEBI:30616"/>
    </ligand>
</feature>
<keyword evidence="4 10" id="KW-0418">Kinase</keyword>
<dbReference type="GO" id="GO:0004674">
    <property type="term" value="F:protein serine/threonine kinase activity"/>
    <property type="evidence" value="ECO:0007669"/>
    <property type="project" value="UniProtKB-KW"/>
</dbReference>
<dbReference type="GO" id="GO:0035556">
    <property type="term" value="P:intracellular signal transduction"/>
    <property type="evidence" value="ECO:0007669"/>
    <property type="project" value="TreeGrafter"/>
</dbReference>
<feature type="domain" description="Protein kinase" evidence="9">
    <location>
        <begin position="101"/>
        <end position="393"/>
    </location>
</feature>
<sequence>MNENGDASGGTSASSASKGRTSTTGNALSEGNLAPISIQEYTEYDEILKLRNAALKKEEGDLLAQQERLSVERDHHVRELRRIRDEDASRFNKHPMLNGRYLLLELLGRGGFSEVWKGFDSEDMRIVAVKIHSLNSQWSDERKKTYTRHAMREYAIHQRLLHNRIVRLFDVFEIDDQSFATVLEYCDGTDLESHLHSVKMLPEREARSIVTQVFSGLRYLNEISPPVIHYDLKPGNILFHNGEVRITDFGLSKVVEPDVDDGAKQVMGPPRPVAKWAKEIELTSQGAGTIWYLPPECFESSKTGDAPRISSKVDVWSMGVIFYELLYGVKPFGRDQSQQTILRNDSITNEAHLLTFPAKPTVGQETKDFIRKCLEYRKERRPDVLTLCNDSYLNPAAKNASGTASAGSGNAGSSSRSGSGAALSSVMNGLLDQ</sequence>
<feature type="compositionally biased region" description="Low complexity" evidence="8">
    <location>
        <begin position="9"/>
        <end position="25"/>
    </location>
</feature>
<dbReference type="InterPro" id="IPR008271">
    <property type="entry name" value="Ser/Thr_kinase_AS"/>
</dbReference>
<dbReference type="GO" id="GO:0005634">
    <property type="term" value="C:nucleus"/>
    <property type="evidence" value="ECO:0007669"/>
    <property type="project" value="TreeGrafter"/>
</dbReference>
<evidence type="ECO:0000313" key="10">
    <source>
        <dbReference type="EMBL" id="KXS13327.1"/>
    </source>
</evidence>
<dbReference type="OrthoDB" id="346907at2759"/>
<keyword evidence="3 6" id="KW-0547">Nucleotide-binding</keyword>
<evidence type="ECO:0000256" key="8">
    <source>
        <dbReference type="SAM" id="MobiDB-lite"/>
    </source>
</evidence>
<dbReference type="PROSITE" id="PS50011">
    <property type="entry name" value="PROTEIN_KINASE_DOM"/>
    <property type="match status" value="1"/>
</dbReference>
<protein>
    <submittedName>
        <fullName evidence="10">Kinase-like protein</fullName>
    </submittedName>
</protein>
<keyword evidence="2" id="KW-0808">Transferase</keyword>
<evidence type="ECO:0000256" key="7">
    <source>
        <dbReference type="RuleBase" id="RU000304"/>
    </source>
</evidence>
<dbReference type="PROSITE" id="PS00108">
    <property type="entry name" value="PROTEIN_KINASE_ST"/>
    <property type="match status" value="1"/>
</dbReference>
<dbReference type="STRING" id="1344416.A0A139A9A2"/>
<dbReference type="GO" id="GO:0005524">
    <property type="term" value="F:ATP binding"/>
    <property type="evidence" value="ECO:0007669"/>
    <property type="project" value="UniProtKB-UniRule"/>
</dbReference>
<dbReference type="SUPFAM" id="SSF56112">
    <property type="entry name" value="Protein kinase-like (PK-like)"/>
    <property type="match status" value="1"/>
</dbReference>
<evidence type="ECO:0000256" key="6">
    <source>
        <dbReference type="PROSITE-ProRule" id="PRU10141"/>
    </source>
</evidence>
<dbReference type="AlphaFoldDB" id="A0A139A9A2"/>
<evidence type="ECO:0000256" key="5">
    <source>
        <dbReference type="ARBA" id="ARBA00022840"/>
    </source>
</evidence>
<evidence type="ECO:0000313" key="11">
    <source>
        <dbReference type="Proteomes" id="UP000070544"/>
    </source>
</evidence>
<dbReference type="Pfam" id="PF00069">
    <property type="entry name" value="Pkinase"/>
    <property type="match status" value="1"/>
</dbReference>
<reference evidence="10 11" key="1">
    <citation type="journal article" date="2015" name="Genome Biol. Evol.">
        <title>Phylogenomic analyses indicate that early fungi evolved digesting cell walls of algal ancestors of land plants.</title>
        <authorList>
            <person name="Chang Y."/>
            <person name="Wang S."/>
            <person name="Sekimoto S."/>
            <person name="Aerts A.L."/>
            <person name="Choi C."/>
            <person name="Clum A."/>
            <person name="LaButti K.M."/>
            <person name="Lindquist E.A."/>
            <person name="Yee Ngan C."/>
            <person name="Ohm R.A."/>
            <person name="Salamov A.A."/>
            <person name="Grigoriev I.V."/>
            <person name="Spatafora J.W."/>
            <person name="Berbee M.L."/>
        </authorList>
    </citation>
    <scope>NUCLEOTIDE SEQUENCE [LARGE SCALE GENOMIC DNA]</scope>
    <source>
        <strain evidence="10 11">JEL478</strain>
    </source>
</reference>
<name>A0A139A9A2_GONPJ</name>
<accession>A0A139A9A2</accession>